<dbReference type="KEGG" id="npz:ACX27_11245"/>
<dbReference type="PATRIC" id="fig|224013.5.peg.2715"/>
<dbReference type="AlphaFoldDB" id="A0A0M4SWU7"/>
<accession>A0A0M4SWU7</accession>
<organism evidence="1 2">
    <name type="scientific">Nostoc piscinale CENA21</name>
    <dbReference type="NCBI Taxonomy" id="224013"/>
    <lineage>
        <taxon>Bacteria</taxon>
        <taxon>Bacillati</taxon>
        <taxon>Cyanobacteriota</taxon>
        <taxon>Cyanophyceae</taxon>
        <taxon>Nostocales</taxon>
        <taxon>Nostocaceae</taxon>
        <taxon>Nostoc</taxon>
    </lineage>
</organism>
<sequence length="88" mass="9957">MSDQFTFTVTNQTDLAITELWVSVDEDEWLPFTLNDDGIPSGETATIVWAEYTNDSPCEWYISAVFEDESESDSALFNFCEEPDLTIG</sequence>
<keyword evidence="2" id="KW-1185">Reference proteome</keyword>
<protein>
    <recommendedName>
        <fullName evidence="3">CARDB domain-containing protein</fullName>
    </recommendedName>
</protein>
<evidence type="ECO:0000313" key="1">
    <source>
        <dbReference type="EMBL" id="ALF53284.1"/>
    </source>
</evidence>
<dbReference type="EMBL" id="CP012036">
    <property type="protein sequence ID" value="ALF53284.1"/>
    <property type="molecule type" value="Genomic_DNA"/>
</dbReference>
<name>A0A0M4SWU7_9NOSO</name>
<reference evidence="1 2" key="2">
    <citation type="journal article" date="2016" name="Genome Announc.">
        <title>Draft Genome Sequence of the N2-Fixing Cyanobacterium Nostoc piscinale CENA21, Isolated from the Brazilian Amazon Floodplain.</title>
        <authorList>
            <person name="Leao T."/>
            <person name="Guimaraes P.I."/>
            <person name="de Melo A.G."/>
            <person name="Ramos R.T."/>
            <person name="Leao P.N."/>
            <person name="Silva A."/>
            <person name="Fiore M.F."/>
            <person name="Schneider M.P."/>
        </authorList>
    </citation>
    <scope>NUCLEOTIDE SEQUENCE [LARGE SCALE GENOMIC DNA]</scope>
    <source>
        <strain evidence="1 2">CENA21</strain>
    </source>
</reference>
<proteinExistence type="predicted"/>
<dbReference type="OrthoDB" id="514366at2"/>
<dbReference type="Proteomes" id="UP000062645">
    <property type="component" value="Chromosome"/>
</dbReference>
<dbReference type="RefSeq" id="WP_062292145.1">
    <property type="nucleotide sequence ID" value="NZ_CP012036.1"/>
</dbReference>
<gene>
    <name evidence="1" type="ORF">ACX27_11245</name>
</gene>
<evidence type="ECO:0008006" key="3">
    <source>
        <dbReference type="Google" id="ProtNLM"/>
    </source>
</evidence>
<reference evidence="2" key="1">
    <citation type="submission" date="2015-07" db="EMBL/GenBank/DDBJ databases">
        <title>Genome Of Nitrogen-Fixing Cyanobacterium Nostoc piscinale CENA21 From Solimoes/Amazon River Floodplain Sediments And Comparative Genomics To Uncover Biosynthetic Natural Products Potential.</title>
        <authorList>
            <person name="Leao T.F."/>
            <person name="Leao P.N."/>
            <person name="Guimaraes P.I."/>
            <person name="de Melo A.G.C."/>
            <person name="Ramos R.T.J."/>
            <person name="Silva A."/>
            <person name="Fiore M.F."/>
            <person name="Schneider M.P.C."/>
        </authorList>
    </citation>
    <scope>NUCLEOTIDE SEQUENCE [LARGE SCALE GENOMIC DNA]</scope>
    <source>
        <strain evidence="2">CENA21</strain>
    </source>
</reference>
<evidence type="ECO:0000313" key="2">
    <source>
        <dbReference type="Proteomes" id="UP000062645"/>
    </source>
</evidence>